<sequence>MSEIKVAGISEYEIQIQKNIAERKKMFEMLQLSNVKQECVDVLAKPSKRKLKIDDLKGPIIIQKGIPNQVQSAQLGVKKHWYQSSIMTFYRFTDEMKRIQPNSKLDVIGVCIICEKPITGQIIQIRNWKNHLQNCHQEVPEWKEYIKKTQEIKEQRTRNSSYRMPPSVMSFAQKPGAQQTLAPQPLLRMINRPHIQYLKEVVLGTPSQSSPAFTLNKESVAPHQLDSTISECCMIEESGLPRQSDPPICKIRTRQQSKRLRDSSTSFRD</sequence>
<proteinExistence type="predicted"/>
<keyword evidence="3" id="KW-1185">Reference proteome</keyword>
<dbReference type="OrthoDB" id="6348984at2759"/>
<accession>A0A8J2R9C4</accession>
<reference evidence="2" key="1">
    <citation type="submission" date="2021-11" db="EMBL/GenBank/DDBJ databases">
        <authorList>
            <person name="Schell T."/>
        </authorList>
    </citation>
    <scope>NUCLEOTIDE SEQUENCE</scope>
    <source>
        <strain evidence="2">M5</strain>
    </source>
</reference>
<evidence type="ECO:0000256" key="1">
    <source>
        <dbReference type="SAM" id="MobiDB-lite"/>
    </source>
</evidence>
<name>A0A8J2R9C4_9CRUS</name>
<feature type="region of interest" description="Disordered" evidence="1">
    <location>
        <begin position="239"/>
        <end position="269"/>
    </location>
</feature>
<comment type="caution">
    <text evidence="2">The sequence shown here is derived from an EMBL/GenBank/DDBJ whole genome shotgun (WGS) entry which is preliminary data.</text>
</comment>
<evidence type="ECO:0000313" key="3">
    <source>
        <dbReference type="Proteomes" id="UP000789390"/>
    </source>
</evidence>
<protein>
    <submittedName>
        <fullName evidence="2">Uncharacterized protein</fullName>
    </submittedName>
</protein>
<gene>
    <name evidence="2" type="ORF">DGAL_LOCUS1</name>
</gene>
<evidence type="ECO:0000313" key="2">
    <source>
        <dbReference type="EMBL" id="CAH0097954.1"/>
    </source>
</evidence>
<organism evidence="2 3">
    <name type="scientific">Daphnia galeata</name>
    <dbReference type="NCBI Taxonomy" id="27404"/>
    <lineage>
        <taxon>Eukaryota</taxon>
        <taxon>Metazoa</taxon>
        <taxon>Ecdysozoa</taxon>
        <taxon>Arthropoda</taxon>
        <taxon>Crustacea</taxon>
        <taxon>Branchiopoda</taxon>
        <taxon>Diplostraca</taxon>
        <taxon>Cladocera</taxon>
        <taxon>Anomopoda</taxon>
        <taxon>Daphniidae</taxon>
        <taxon>Daphnia</taxon>
    </lineage>
</organism>
<feature type="compositionally biased region" description="Basic and acidic residues" evidence="1">
    <location>
        <begin position="259"/>
        <end position="269"/>
    </location>
</feature>
<dbReference type="AlphaFoldDB" id="A0A8J2R9C4"/>
<dbReference type="EMBL" id="CAKKLH010000001">
    <property type="protein sequence ID" value="CAH0097954.1"/>
    <property type="molecule type" value="Genomic_DNA"/>
</dbReference>
<dbReference type="Proteomes" id="UP000789390">
    <property type="component" value="Unassembled WGS sequence"/>
</dbReference>